<dbReference type="PROSITE" id="PS51257">
    <property type="entry name" value="PROKAR_LIPOPROTEIN"/>
    <property type="match status" value="1"/>
</dbReference>
<gene>
    <name evidence="3" type="ORF">Pa4123_06770</name>
</gene>
<name>A0ABQ5QMB6_9ACTN</name>
<proteinExistence type="predicted"/>
<protein>
    <recommendedName>
        <fullName evidence="5">Lipoprotein</fullName>
    </recommendedName>
</protein>
<reference evidence="3" key="1">
    <citation type="submission" date="2022-12" db="EMBL/GenBank/DDBJ databases">
        <title>New Phytohabitans aurantiacus sp. RD004123 nov., an actinomycete isolated from soil.</title>
        <authorList>
            <person name="Triningsih D.W."/>
            <person name="Harunari E."/>
            <person name="Igarashi Y."/>
        </authorList>
    </citation>
    <scope>NUCLEOTIDE SEQUENCE</scope>
    <source>
        <strain evidence="3">RD004123</strain>
    </source>
</reference>
<keyword evidence="4" id="KW-1185">Reference proteome</keyword>
<evidence type="ECO:0000256" key="2">
    <source>
        <dbReference type="SAM" id="SignalP"/>
    </source>
</evidence>
<keyword evidence="2" id="KW-0732">Signal</keyword>
<feature type="region of interest" description="Disordered" evidence="1">
    <location>
        <begin position="225"/>
        <end position="249"/>
    </location>
</feature>
<dbReference type="RefSeq" id="WP_281892408.1">
    <property type="nucleotide sequence ID" value="NZ_BSDI01000002.1"/>
</dbReference>
<feature type="signal peptide" evidence="2">
    <location>
        <begin position="1"/>
        <end position="34"/>
    </location>
</feature>
<dbReference type="Proteomes" id="UP001144280">
    <property type="component" value="Unassembled WGS sequence"/>
</dbReference>
<accession>A0ABQ5QMB6</accession>
<sequence length="316" mass="34226">MASERWSPSTSERRWARLAAAATAALVAALTATACGGDPPAGLGAVDERNPLAVFLGESLGLIDYAQLKLRNECLAGAGYPQNLETMMDQPVPAFSMFVITPRTFGPTTEQEARRIGFGRDEQAEPSPVVSSDPNYDRAIDSCGGKAWDRLGDDVQDAYYAYFDLGNKISGTLMTTISERLDKSLPAKMLACVRAAGYDADDERQFLKTPRPALLGVPFGTVDPAPDTGWRPARKPGTIEVGPAIPARPYRPTAQESELAVAWLRCREQTTLADQQLTAAISVQKELVAKHETSFVELNPRIRRIAKQATELIGTS</sequence>
<evidence type="ECO:0008006" key="5">
    <source>
        <dbReference type="Google" id="ProtNLM"/>
    </source>
</evidence>
<feature type="chain" id="PRO_5046537298" description="Lipoprotein" evidence="2">
    <location>
        <begin position="35"/>
        <end position="316"/>
    </location>
</feature>
<evidence type="ECO:0000313" key="3">
    <source>
        <dbReference type="EMBL" id="GLH95405.1"/>
    </source>
</evidence>
<comment type="caution">
    <text evidence="3">The sequence shown here is derived from an EMBL/GenBank/DDBJ whole genome shotgun (WGS) entry which is preliminary data.</text>
</comment>
<evidence type="ECO:0000256" key="1">
    <source>
        <dbReference type="SAM" id="MobiDB-lite"/>
    </source>
</evidence>
<dbReference type="EMBL" id="BSDI01000002">
    <property type="protein sequence ID" value="GLH95405.1"/>
    <property type="molecule type" value="Genomic_DNA"/>
</dbReference>
<organism evidence="3 4">
    <name type="scientific">Phytohabitans aurantiacus</name>
    <dbReference type="NCBI Taxonomy" id="3016789"/>
    <lineage>
        <taxon>Bacteria</taxon>
        <taxon>Bacillati</taxon>
        <taxon>Actinomycetota</taxon>
        <taxon>Actinomycetes</taxon>
        <taxon>Micromonosporales</taxon>
        <taxon>Micromonosporaceae</taxon>
    </lineage>
</organism>
<evidence type="ECO:0000313" key="4">
    <source>
        <dbReference type="Proteomes" id="UP001144280"/>
    </source>
</evidence>